<name>M5TSW0_9BACT</name>
<dbReference type="InterPro" id="IPR001509">
    <property type="entry name" value="Epimerase_deHydtase"/>
</dbReference>
<organism evidence="3 4">
    <name type="scientific">Rhodopirellula sallentina SM41</name>
    <dbReference type="NCBI Taxonomy" id="1263870"/>
    <lineage>
        <taxon>Bacteria</taxon>
        <taxon>Pseudomonadati</taxon>
        <taxon>Planctomycetota</taxon>
        <taxon>Planctomycetia</taxon>
        <taxon>Pirellulales</taxon>
        <taxon>Pirellulaceae</taxon>
        <taxon>Rhodopirellula</taxon>
    </lineage>
</organism>
<dbReference type="Pfam" id="PF01370">
    <property type="entry name" value="Epimerase"/>
    <property type="match status" value="1"/>
</dbReference>
<evidence type="ECO:0000313" key="3">
    <source>
        <dbReference type="EMBL" id="EMI52277.1"/>
    </source>
</evidence>
<evidence type="ECO:0000313" key="4">
    <source>
        <dbReference type="Proteomes" id="UP000011885"/>
    </source>
</evidence>
<comment type="caution">
    <text evidence="3">The sequence shown here is derived from an EMBL/GenBank/DDBJ whole genome shotgun (WGS) entry which is preliminary data.</text>
</comment>
<protein>
    <submittedName>
        <fullName evidence="3">CDP-tyvelose epimerase</fullName>
    </submittedName>
</protein>
<dbReference type="Gene3D" id="3.40.50.720">
    <property type="entry name" value="NAD(P)-binding Rossmann-like Domain"/>
    <property type="match status" value="1"/>
</dbReference>
<accession>M5TSW0</accession>
<reference evidence="3 4" key="1">
    <citation type="journal article" date="2013" name="Mar. Genomics">
        <title>Expression of sulfatases in Rhodopirellula baltica and the diversity of sulfatases in the genus Rhodopirellula.</title>
        <authorList>
            <person name="Wegner C.E."/>
            <person name="Richter-Heitmann T."/>
            <person name="Klindworth A."/>
            <person name="Klockow C."/>
            <person name="Richter M."/>
            <person name="Achstetter T."/>
            <person name="Glockner F.O."/>
            <person name="Harder J."/>
        </authorList>
    </citation>
    <scope>NUCLEOTIDE SEQUENCE [LARGE SCALE GENOMIC DNA]</scope>
    <source>
        <strain evidence="3 4">SM41</strain>
    </source>
</reference>
<dbReference type="RefSeq" id="WP_008688105.1">
    <property type="nucleotide sequence ID" value="NZ_ANOH01000442.1"/>
</dbReference>
<proteinExistence type="inferred from homology"/>
<dbReference type="InterPro" id="IPR036291">
    <property type="entry name" value="NAD(P)-bd_dom_sf"/>
</dbReference>
<comment type="similarity">
    <text evidence="1">Belongs to the NAD(P)-dependent epimerase/dehydratase family.</text>
</comment>
<evidence type="ECO:0000259" key="2">
    <source>
        <dbReference type="Pfam" id="PF01370"/>
    </source>
</evidence>
<dbReference type="SUPFAM" id="SSF51735">
    <property type="entry name" value="NAD(P)-binding Rossmann-fold domains"/>
    <property type="match status" value="1"/>
</dbReference>
<sequence length="353" mass="38607">MKILITGICGFVGSEIALHLRRGQSSDQLQIVGLDNLARNGSWRNRQRLAELDIDVQHGDIRARTDIEAIGKVDWIIDAAANPSVLAGVNGGSRKLLEDNLGGTINLLEHCREHGAGFVLLSTSRVYSIPPLAGLQVTAHDEAFVPDTSALPDGISAQGVTEAFSTAAPVSLYGSTKLTSEQLALEYSHTFDFPVWINRCGVMAGAGQFGKADQGIFAFWLHSWREGRNLKYIGFGGHGHQVRDCLHPRDLTDLLVKQLATECGDKARIINVSGGVSSSRSLKQLSNWCGEHWSPAEVASDHTPRPFDLPWVVLDHTLATETWGWTPETSTDQVLNEIADFAETESNWIEFSR</sequence>
<gene>
    <name evidence="3" type="ORF">RSSM_06305</name>
</gene>
<evidence type="ECO:0000256" key="1">
    <source>
        <dbReference type="ARBA" id="ARBA00007637"/>
    </source>
</evidence>
<dbReference type="AlphaFoldDB" id="M5TSW0"/>
<feature type="domain" description="NAD-dependent epimerase/dehydratase" evidence="2">
    <location>
        <begin position="3"/>
        <end position="272"/>
    </location>
</feature>
<dbReference type="PATRIC" id="fig|1263870.3.peg.6680"/>
<dbReference type="EMBL" id="ANOH01000442">
    <property type="protein sequence ID" value="EMI52277.1"/>
    <property type="molecule type" value="Genomic_DNA"/>
</dbReference>
<dbReference type="PANTHER" id="PTHR43000">
    <property type="entry name" value="DTDP-D-GLUCOSE 4,6-DEHYDRATASE-RELATED"/>
    <property type="match status" value="1"/>
</dbReference>
<dbReference type="Proteomes" id="UP000011885">
    <property type="component" value="Unassembled WGS sequence"/>
</dbReference>
<keyword evidence="4" id="KW-1185">Reference proteome</keyword>